<organism evidence="8 9">
    <name type="scientific">Mucisphaera calidilacus</name>
    <dbReference type="NCBI Taxonomy" id="2527982"/>
    <lineage>
        <taxon>Bacteria</taxon>
        <taxon>Pseudomonadati</taxon>
        <taxon>Planctomycetota</taxon>
        <taxon>Phycisphaerae</taxon>
        <taxon>Phycisphaerales</taxon>
        <taxon>Phycisphaeraceae</taxon>
        <taxon>Mucisphaera</taxon>
    </lineage>
</organism>
<dbReference type="EC" id="3.2.1.177" evidence="8"/>
<evidence type="ECO:0000256" key="4">
    <source>
        <dbReference type="RuleBase" id="RU361185"/>
    </source>
</evidence>
<dbReference type="Gene3D" id="2.60.40.1180">
    <property type="entry name" value="Golgi alpha-mannosidase II"/>
    <property type="match status" value="1"/>
</dbReference>
<dbReference type="SUPFAM" id="SSF51011">
    <property type="entry name" value="Glycosyl hydrolase domain"/>
    <property type="match status" value="1"/>
</dbReference>
<keyword evidence="9" id="KW-1185">Reference proteome</keyword>
<evidence type="ECO:0000256" key="1">
    <source>
        <dbReference type="ARBA" id="ARBA00007806"/>
    </source>
</evidence>
<feature type="region of interest" description="Disordered" evidence="5">
    <location>
        <begin position="478"/>
        <end position="525"/>
    </location>
</feature>
<evidence type="ECO:0000313" key="8">
    <source>
        <dbReference type="EMBL" id="QDU71478.1"/>
    </source>
</evidence>
<feature type="domain" description="Glycosyl hydrolase family 31 C-terminal" evidence="7">
    <location>
        <begin position="444"/>
        <end position="521"/>
    </location>
</feature>
<name>A0A518BWX7_9BACT</name>
<proteinExistence type="inferred from homology"/>
<evidence type="ECO:0000259" key="7">
    <source>
        <dbReference type="Pfam" id="PF21365"/>
    </source>
</evidence>
<dbReference type="AlphaFoldDB" id="A0A518BWX7"/>
<evidence type="ECO:0000313" key="9">
    <source>
        <dbReference type="Proteomes" id="UP000320386"/>
    </source>
</evidence>
<evidence type="ECO:0000256" key="5">
    <source>
        <dbReference type="SAM" id="MobiDB-lite"/>
    </source>
</evidence>
<dbReference type="OrthoDB" id="176168at2"/>
<feature type="domain" description="Glycoside hydrolase family 31 TIM barrel" evidence="6">
    <location>
        <begin position="141"/>
        <end position="432"/>
    </location>
</feature>
<protein>
    <submittedName>
        <fullName evidence="8">Alpha-xylosidase</fullName>
        <ecNumber evidence="8">3.2.1.177</ecNumber>
    </submittedName>
</protein>
<dbReference type="Gene3D" id="3.20.20.80">
    <property type="entry name" value="Glycosidases"/>
    <property type="match status" value="1"/>
</dbReference>
<gene>
    <name evidence="8" type="primary">yicI_3</name>
    <name evidence="8" type="ORF">Pan265_13280</name>
</gene>
<reference evidence="8 9" key="1">
    <citation type="submission" date="2019-02" db="EMBL/GenBank/DDBJ databases">
        <title>Deep-cultivation of Planctomycetes and their phenomic and genomic characterization uncovers novel biology.</title>
        <authorList>
            <person name="Wiegand S."/>
            <person name="Jogler M."/>
            <person name="Boedeker C."/>
            <person name="Pinto D."/>
            <person name="Vollmers J."/>
            <person name="Rivas-Marin E."/>
            <person name="Kohn T."/>
            <person name="Peeters S.H."/>
            <person name="Heuer A."/>
            <person name="Rast P."/>
            <person name="Oberbeckmann S."/>
            <person name="Bunk B."/>
            <person name="Jeske O."/>
            <person name="Meyerdierks A."/>
            <person name="Storesund J.E."/>
            <person name="Kallscheuer N."/>
            <person name="Luecker S."/>
            <person name="Lage O.M."/>
            <person name="Pohl T."/>
            <person name="Merkel B.J."/>
            <person name="Hornburger P."/>
            <person name="Mueller R.-W."/>
            <person name="Bruemmer F."/>
            <person name="Labrenz M."/>
            <person name="Spormann A.M."/>
            <person name="Op den Camp H."/>
            <person name="Overmann J."/>
            <person name="Amann R."/>
            <person name="Jetten M.S.M."/>
            <person name="Mascher T."/>
            <person name="Medema M.H."/>
            <person name="Devos D.P."/>
            <person name="Kaster A.-K."/>
            <person name="Ovreas L."/>
            <person name="Rohde M."/>
            <person name="Galperin M.Y."/>
            <person name="Jogler C."/>
        </authorList>
    </citation>
    <scope>NUCLEOTIDE SEQUENCE [LARGE SCALE GENOMIC DNA]</scope>
    <source>
        <strain evidence="8 9">Pan265</strain>
    </source>
</reference>
<dbReference type="InterPro" id="IPR013780">
    <property type="entry name" value="Glyco_hydro_b"/>
</dbReference>
<dbReference type="InterPro" id="IPR048395">
    <property type="entry name" value="Glyco_hydro_31_C"/>
</dbReference>
<dbReference type="Proteomes" id="UP000320386">
    <property type="component" value="Chromosome"/>
</dbReference>
<dbReference type="SUPFAM" id="SSF51445">
    <property type="entry name" value="(Trans)glycosidases"/>
    <property type="match status" value="1"/>
</dbReference>
<dbReference type="PANTHER" id="PTHR43053:SF4">
    <property type="entry name" value="MYOGENESIS-REGULATING GLYCOSIDASE"/>
    <property type="match status" value="1"/>
</dbReference>
<keyword evidence="3 4" id="KW-0326">Glycosidase</keyword>
<dbReference type="Pfam" id="PF01055">
    <property type="entry name" value="Glyco_hydro_31_2nd"/>
    <property type="match status" value="1"/>
</dbReference>
<dbReference type="PANTHER" id="PTHR43053">
    <property type="entry name" value="GLYCOSIDASE FAMILY 31"/>
    <property type="match status" value="1"/>
</dbReference>
<dbReference type="InterPro" id="IPR000322">
    <property type="entry name" value="Glyco_hydro_31_TIM"/>
</dbReference>
<accession>A0A518BWX7</accession>
<evidence type="ECO:0000256" key="2">
    <source>
        <dbReference type="ARBA" id="ARBA00022801"/>
    </source>
</evidence>
<dbReference type="CDD" id="cd06592">
    <property type="entry name" value="GH31_NET37"/>
    <property type="match status" value="1"/>
</dbReference>
<keyword evidence="2 4" id="KW-0378">Hydrolase</keyword>
<dbReference type="Pfam" id="PF21365">
    <property type="entry name" value="Glyco_hydro_31_3rd"/>
    <property type="match status" value="1"/>
</dbReference>
<dbReference type="EMBL" id="CP036280">
    <property type="protein sequence ID" value="QDU71478.1"/>
    <property type="molecule type" value="Genomic_DNA"/>
</dbReference>
<dbReference type="KEGG" id="mcad:Pan265_13280"/>
<evidence type="ECO:0000256" key="3">
    <source>
        <dbReference type="ARBA" id="ARBA00023295"/>
    </source>
</evidence>
<sequence>MSLSPVASESLRVEPLAGERWWGGRVVDGHHSPYGDGRVFSTDLRHTGGNQAMSLLLSSHGRVVWSSDPFAFSFDASGVMQTGPSEPRLPDMKPPVLVEAGSTLSDAYAYASRDVFQPDGRCPDARFFTAPQYNTWIELLYEPSQEKVLAYTSALREAGYPPGVLMIDDGWARDYGEWRFDHERFPDPDAMVSSLHSDGFAVMLWVCPFVSPQGIRFIDLKNGNKLLRQADGDAACRRWWNGYSALVDFSNPESVNWFLGQLEALRERHGIDGFKVDAGDTSHYRDDDQTYLPGTTPMDQTRLFVDASMRAGMVEVKGGFGVGGRGVAQRLRDRHHDWSEASGVGSLIPFTLAMSLTGLPFTCPDMIGGGEWLSFVDGNERLDPELFVRHAQIAACLPMMQFSAAPWRLLGEEHNRLCLEAAELHVALGPLILDLAERAARTSEPIVRPMEYHYPHQGLAGCTDQFMLGPDLLAAPVTRPRQSERTVQLPEGRWEDDLGQTHTGPMALTTPTPLDRVPRYRRLSR</sequence>
<evidence type="ECO:0000259" key="6">
    <source>
        <dbReference type="Pfam" id="PF01055"/>
    </source>
</evidence>
<dbReference type="InterPro" id="IPR050985">
    <property type="entry name" value="Alpha-glycosidase_related"/>
</dbReference>
<dbReference type="GO" id="GO:0005975">
    <property type="term" value="P:carbohydrate metabolic process"/>
    <property type="evidence" value="ECO:0007669"/>
    <property type="project" value="InterPro"/>
</dbReference>
<dbReference type="GO" id="GO:0061634">
    <property type="term" value="F:alpha-D-xyloside xylohydrolase"/>
    <property type="evidence" value="ECO:0007669"/>
    <property type="project" value="UniProtKB-EC"/>
</dbReference>
<dbReference type="RefSeq" id="WP_145445625.1">
    <property type="nucleotide sequence ID" value="NZ_CP036280.1"/>
</dbReference>
<comment type="similarity">
    <text evidence="1 4">Belongs to the glycosyl hydrolase 31 family.</text>
</comment>
<dbReference type="InterPro" id="IPR017853">
    <property type="entry name" value="GH"/>
</dbReference>